<reference evidence="1" key="1">
    <citation type="submission" date="2020-08" db="EMBL/GenBank/DDBJ databases">
        <title>Plant Genome Project.</title>
        <authorList>
            <person name="Zhang R.-G."/>
        </authorList>
    </citation>
    <scope>NUCLEOTIDE SEQUENCE</scope>
    <source>
        <strain evidence="1">WSP0</strain>
        <tissue evidence="1">Leaf</tissue>
    </source>
</reference>
<protein>
    <submittedName>
        <fullName evidence="1">Uncharacterized protein</fullName>
    </submittedName>
</protein>
<dbReference type="EMBL" id="JACTNZ010000010">
    <property type="protein sequence ID" value="KAG5530111.1"/>
    <property type="molecule type" value="Genomic_DNA"/>
</dbReference>
<dbReference type="Proteomes" id="UP000823749">
    <property type="component" value="Chromosome 10"/>
</dbReference>
<proteinExistence type="predicted"/>
<accession>A0AAV6IN24</accession>
<keyword evidence="2" id="KW-1185">Reference proteome</keyword>
<comment type="caution">
    <text evidence="1">The sequence shown here is derived from an EMBL/GenBank/DDBJ whole genome shotgun (WGS) entry which is preliminary data.</text>
</comment>
<dbReference type="AlphaFoldDB" id="A0AAV6IN24"/>
<sequence length="271" mass="30471">MMRRPMSCPSINECPFLSKIDGSHNEVNFNVAEGDVSSVARACDFNRVLDEFFYLQSPPEDDSIAKELSIAMLLKVVWFEYLRRLASKQLIGATRVLLVAKTLEDDSSAASQIKAEGHDRENPGTGDLPFGNTCFKKIFHFFNRGEGVLILEISWFFHHPHGLEGPKRQRPLGFVEKYTIKVSKNGMLRILEIIFLKAPPIEELMVNQVPRGFTRGEFEIMDLPPKSPVPQENPRSVLPVIPAGEAGPVDQFFLYPYDVNRVMGGDCVSSI</sequence>
<organism evidence="1 2">
    <name type="scientific">Rhododendron griersonianum</name>
    <dbReference type="NCBI Taxonomy" id="479676"/>
    <lineage>
        <taxon>Eukaryota</taxon>
        <taxon>Viridiplantae</taxon>
        <taxon>Streptophyta</taxon>
        <taxon>Embryophyta</taxon>
        <taxon>Tracheophyta</taxon>
        <taxon>Spermatophyta</taxon>
        <taxon>Magnoliopsida</taxon>
        <taxon>eudicotyledons</taxon>
        <taxon>Gunneridae</taxon>
        <taxon>Pentapetalae</taxon>
        <taxon>asterids</taxon>
        <taxon>Ericales</taxon>
        <taxon>Ericaceae</taxon>
        <taxon>Ericoideae</taxon>
        <taxon>Rhodoreae</taxon>
        <taxon>Rhododendron</taxon>
    </lineage>
</organism>
<evidence type="ECO:0000313" key="2">
    <source>
        <dbReference type="Proteomes" id="UP000823749"/>
    </source>
</evidence>
<evidence type="ECO:0000313" key="1">
    <source>
        <dbReference type="EMBL" id="KAG5530111.1"/>
    </source>
</evidence>
<name>A0AAV6IN24_9ERIC</name>
<gene>
    <name evidence="1" type="ORF">RHGRI_030472</name>
</gene>